<dbReference type="Proteomes" id="UP000474567">
    <property type="component" value="Unassembled WGS sequence"/>
</dbReference>
<evidence type="ECO:0000256" key="3">
    <source>
        <dbReference type="ARBA" id="ARBA00022898"/>
    </source>
</evidence>
<dbReference type="Gene3D" id="3.90.1150.10">
    <property type="entry name" value="Aspartate Aminotransferase, domain 1"/>
    <property type="match status" value="1"/>
</dbReference>
<name>A0ABN7ELV2_9FLAO</name>
<dbReference type="InterPro" id="IPR015421">
    <property type="entry name" value="PyrdxlP-dep_Trfase_major"/>
</dbReference>
<keyword evidence="6" id="KW-1185">Reference proteome</keyword>
<keyword evidence="2 5" id="KW-0808">Transferase</keyword>
<keyword evidence="5" id="KW-0012">Acyltransferase</keyword>
<evidence type="ECO:0000313" key="5">
    <source>
        <dbReference type="EMBL" id="CAA9200236.1"/>
    </source>
</evidence>
<evidence type="ECO:0000259" key="4">
    <source>
        <dbReference type="Pfam" id="PF00155"/>
    </source>
</evidence>
<dbReference type="InterPro" id="IPR015422">
    <property type="entry name" value="PyrdxlP-dep_Trfase_small"/>
</dbReference>
<dbReference type="GO" id="GO:0008710">
    <property type="term" value="F:8-amino-7-oxononanoate synthase activity"/>
    <property type="evidence" value="ECO:0007669"/>
    <property type="project" value="UniProtKB-EC"/>
</dbReference>
<proteinExistence type="predicted"/>
<accession>A0ABN7ELV2</accession>
<comment type="caution">
    <text evidence="5">The sequence shown here is derived from an EMBL/GenBank/DDBJ whole genome shotgun (WGS) entry which is preliminary data.</text>
</comment>
<sequence length="345" mass="38649">MNVDQFPDRIIEINQEHYLYFGGTAYLGLPTNKAFQDLVIKNILRWGTTYGSSRNANIKLTAYENGEAFLARHIQAESAVTVSSGMLAGKLVIEQLYKTTDCFFHFSDLHTAIKTPNSLPVFLNNQINPRLLDAKAEKISILTDGVPSHQTKAVDLSLLKEIPNHKEITLLIDESHSLGVLGKNGCGIYSYTDLPIERKIMVSSLGKAMGLSGGVIASDVSFINQIKNSDTFISAAGMNPAFVQTLADASEIYRVQHQKLMENLHYLDTKLIKSEHIKFDKTYPLIYLEDENLIEILEANKIIIANFKYQKDTAPLNRIVITANHLPEDLDKLINILNENSQNRK</sequence>
<reference evidence="5 6" key="1">
    <citation type="submission" date="2020-02" db="EMBL/GenBank/DDBJ databases">
        <authorList>
            <person name="Criscuolo A."/>
        </authorList>
    </citation>
    <scope>NUCLEOTIDE SEQUENCE [LARGE SCALE GENOMIC DNA]</scope>
    <source>
        <strain evidence="5">CECT7796</strain>
    </source>
</reference>
<comment type="cofactor">
    <cofactor evidence="1">
        <name>pyridoxal 5'-phosphate</name>
        <dbReference type="ChEBI" id="CHEBI:597326"/>
    </cofactor>
</comment>
<dbReference type="Pfam" id="PF00155">
    <property type="entry name" value="Aminotran_1_2"/>
    <property type="match status" value="1"/>
</dbReference>
<dbReference type="InterPro" id="IPR050087">
    <property type="entry name" value="AON_synthase_class-II"/>
</dbReference>
<dbReference type="InterPro" id="IPR015424">
    <property type="entry name" value="PyrdxlP-dep_Trfase"/>
</dbReference>
<gene>
    <name evidence="5" type="primary">bioF_2</name>
    <name evidence="5" type="ORF">FLACOL7796_03137</name>
</gene>
<protein>
    <submittedName>
        <fullName evidence="5">8-amino-7-oxononanoate synthase</fullName>
        <ecNumber evidence="5">2.3.1.47</ecNumber>
    </submittedName>
</protein>
<keyword evidence="3" id="KW-0663">Pyridoxal phosphate</keyword>
<dbReference type="InterPro" id="IPR004839">
    <property type="entry name" value="Aminotransferase_I/II_large"/>
</dbReference>
<dbReference type="EC" id="2.3.1.47" evidence="5"/>
<evidence type="ECO:0000313" key="6">
    <source>
        <dbReference type="Proteomes" id="UP000474567"/>
    </source>
</evidence>
<dbReference type="PANTHER" id="PTHR13693:SF100">
    <property type="entry name" value="8-AMINO-7-OXONONANOATE SYNTHASE"/>
    <property type="match status" value="1"/>
</dbReference>
<dbReference type="SUPFAM" id="SSF53383">
    <property type="entry name" value="PLP-dependent transferases"/>
    <property type="match status" value="1"/>
</dbReference>
<feature type="domain" description="Aminotransferase class I/classII large" evidence="4">
    <location>
        <begin position="133"/>
        <end position="335"/>
    </location>
</feature>
<evidence type="ECO:0000256" key="1">
    <source>
        <dbReference type="ARBA" id="ARBA00001933"/>
    </source>
</evidence>
<dbReference type="EMBL" id="CADCST010000098">
    <property type="protein sequence ID" value="CAA9200236.1"/>
    <property type="molecule type" value="Genomic_DNA"/>
</dbReference>
<organism evidence="5 6">
    <name type="scientific">Flavobacterium collinsii</name>
    <dbReference type="NCBI Taxonomy" id="1114861"/>
    <lineage>
        <taxon>Bacteria</taxon>
        <taxon>Pseudomonadati</taxon>
        <taxon>Bacteroidota</taxon>
        <taxon>Flavobacteriia</taxon>
        <taxon>Flavobacteriales</taxon>
        <taxon>Flavobacteriaceae</taxon>
        <taxon>Flavobacterium</taxon>
    </lineage>
</organism>
<dbReference type="Gene3D" id="3.40.640.10">
    <property type="entry name" value="Type I PLP-dependent aspartate aminotransferase-like (Major domain)"/>
    <property type="match status" value="1"/>
</dbReference>
<dbReference type="PANTHER" id="PTHR13693">
    <property type="entry name" value="CLASS II AMINOTRANSFERASE/8-AMINO-7-OXONONANOATE SYNTHASE"/>
    <property type="match status" value="1"/>
</dbReference>
<dbReference type="RefSeq" id="WP_173967045.1">
    <property type="nucleotide sequence ID" value="NZ_CADCST010000098.1"/>
</dbReference>
<evidence type="ECO:0000256" key="2">
    <source>
        <dbReference type="ARBA" id="ARBA00022679"/>
    </source>
</evidence>